<dbReference type="OrthoDB" id="123525at2"/>
<organism evidence="1 2">
    <name type="scientific">Candidatus Terasakiella magnetica</name>
    <dbReference type="NCBI Taxonomy" id="1867952"/>
    <lineage>
        <taxon>Bacteria</taxon>
        <taxon>Pseudomonadati</taxon>
        <taxon>Pseudomonadota</taxon>
        <taxon>Alphaproteobacteria</taxon>
        <taxon>Rhodospirillales</taxon>
        <taxon>Terasakiellaceae</taxon>
        <taxon>Terasakiella</taxon>
    </lineage>
</organism>
<sequence>MSKNYVTLLKTEQRANKLIKKTDSGDVSKEAGSPITTASGVTINVPDCDSMAKVLKHVANDPNAVIVPSGYFPQTEPDSDEPLAEGRTFRVSSKKYIAKHTGLDQDDTDSLLGWHEINGEPHIARVKNNMQPTIWMLFDRDEVKGMPKHLASMSDQEWLDAMSSMIPELDEVSMVKVPSSTGRVLIDGEPMSATGRHYYVPIDDGNDLERFGKTLLQQSFLNDLGFMRPLYSKERPEEVVNKRPWSIFDVSTFSHERVVYEGAPTMEGHGLSLSEPNIEVIYKQSKKLDTHSLPSLKKEEIDRVKSQTGCQINVGKRSEKFLDQYGKVTSRTIPTFTVINDIMLKLGTLIKTELGDMTLEDFWKSSHQKVRCQATFRESSSMNGFLSLHEDFTPFLYDNGSNVKYVLDPNDLKVHMPQAWISRLSNKTTNEIDASWTDKLKFMNYYGRQAVLEWVHLRTPHGLSPLKKRLKAEEQTWENEKIQAANDNMKLDAEEDGRSAIYFNPIRIPEIIKQAEDVIFQDTDHEMVFSHSQRLVTINGKRPTTIGEKHKENNSPDSENALGYRIVPYGPHKFDLRLNKSCAFFKQTKGGSLEEIPVPNKVTQTMLEVSHERAPALTGIIDHPALKNDGSILKGNGYDPETGLYTAIPDDLVPSLPEKITQEMASNSYKWLCETVFDEFPFATDLDKAGAVAMLLTAVQR</sequence>
<dbReference type="Proteomes" id="UP000231658">
    <property type="component" value="Unassembled WGS sequence"/>
</dbReference>
<keyword evidence="2" id="KW-1185">Reference proteome</keyword>
<evidence type="ECO:0000313" key="1">
    <source>
        <dbReference type="EMBL" id="SCA55891.1"/>
    </source>
</evidence>
<dbReference type="STRING" id="1867952.MTBPR1_140009"/>
<dbReference type="RefSeq" id="WP_069186595.1">
    <property type="nucleotide sequence ID" value="NZ_FLYE01000006.1"/>
</dbReference>
<dbReference type="AlphaFoldDB" id="A0A1C3RF61"/>
<proteinExistence type="predicted"/>
<protein>
    <submittedName>
        <fullName evidence="1">Uncharacterized protein</fullName>
    </submittedName>
</protein>
<reference evidence="1 2" key="1">
    <citation type="submission" date="2016-07" db="EMBL/GenBank/DDBJ databases">
        <authorList>
            <person name="Lefevre C.T."/>
        </authorList>
    </citation>
    <scope>NUCLEOTIDE SEQUENCE [LARGE SCALE GENOMIC DNA]</scope>
    <source>
        <strain evidence="1">PR1</strain>
    </source>
</reference>
<dbReference type="EMBL" id="FLYE01000006">
    <property type="protein sequence ID" value="SCA55891.1"/>
    <property type="molecule type" value="Genomic_DNA"/>
</dbReference>
<evidence type="ECO:0000313" key="2">
    <source>
        <dbReference type="Proteomes" id="UP000231658"/>
    </source>
</evidence>
<accession>A0A1C3RF61</accession>
<gene>
    <name evidence="1" type="ORF">MTBPR1_140009</name>
</gene>
<name>A0A1C3RF61_9PROT</name>